<accession>A0ACB8ZHZ4</accession>
<organism evidence="1 2">
    <name type="scientific">Arctium lappa</name>
    <name type="common">Greater burdock</name>
    <name type="synonym">Lappa major</name>
    <dbReference type="NCBI Taxonomy" id="4217"/>
    <lineage>
        <taxon>Eukaryota</taxon>
        <taxon>Viridiplantae</taxon>
        <taxon>Streptophyta</taxon>
        <taxon>Embryophyta</taxon>
        <taxon>Tracheophyta</taxon>
        <taxon>Spermatophyta</taxon>
        <taxon>Magnoliopsida</taxon>
        <taxon>eudicotyledons</taxon>
        <taxon>Gunneridae</taxon>
        <taxon>Pentapetalae</taxon>
        <taxon>asterids</taxon>
        <taxon>campanulids</taxon>
        <taxon>Asterales</taxon>
        <taxon>Asteraceae</taxon>
        <taxon>Carduoideae</taxon>
        <taxon>Cardueae</taxon>
        <taxon>Arctiinae</taxon>
        <taxon>Arctium</taxon>
    </lineage>
</organism>
<comment type="caution">
    <text evidence="1">The sequence shown here is derived from an EMBL/GenBank/DDBJ whole genome shotgun (WGS) entry which is preliminary data.</text>
</comment>
<proteinExistence type="predicted"/>
<dbReference type="EMBL" id="CM042056">
    <property type="protein sequence ID" value="KAI3697356.1"/>
    <property type="molecule type" value="Genomic_DNA"/>
</dbReference>
<dbReference type="Proteomes" id="UP001055879">
    <property type="component" value="Linkage Group LG10"/>
</dbReference>
<keyword evidence="2" id="KW-1185">Reference proteome</keyword>
<evidence type="ECO:0000313" key="1">
    <source>
        <dbReference type="EMBL" id="KAI3697356.1"/>
    </source>
</evidence>
<name>A0ACB8ZHZ4_ARCLA</name>
<protein>
    <submittedName>
        <fullName evidence="1">Uncharacterized protein</fullName>
    </submittedName>
</protein>
<gene>
    <name evidence="1" type="ORF">L6452_30319</name>
</gene>
<reference evidence="1 2" key="2">
    <citation type="journal article" date="2022" name="Mol. Ecol. Resour.">
        <title>The genomes of chicory, endive, great burdock and yacon provide insights into Asteraceae paleo-polyploidization history and plant inulin production.</title>
        <authorList>
            <person name="Fan W."/>
            <person name="Wang S."/>
            <person name="Wang H."/>
            <person name="Wang A."/>
            <person name="Jiang F."/>
            <person name="Liu H."/>
            <person name="Zhao H."/>
            <person name="Xu D."/>
            <person name="Zhang Y."/>
        </authorList>
    </citation>
    <scope>NUCLEOTIDE SEQUENCE [LARGE SCALE GENOMIC DNA]</scope>
    <source>
        <strain evidence="2">cv. Niubang</strain>
    </source>
</reference>
<reference evidence="2" key="1">
    <citation type="journal article" date="2022" name="Mol. Ecol. Resour.">
        <title>The genomes of chicory, endive, great burdock and yacon provide insights into Asteraceae palaeo-polyploidization history and plant inulin production.</title>
        <authorList>
            <person name="Fan W."/>
            <person name="Wang S."/>
            <person name="Wang H."/>
            <person name="Wang A."/>
            <person name="Jiang F."/>
            <person name="Liu H."/>
            <person name="Zhao H."/>
            <person name="Xu D."/>
            <person name="Zhang Y."/>
        </authorList>
    </citation>
    <scope>NUCLEOTIDE SEQUENCE [LARGE SCALE GENOMIC DNA]</scope>
    <source>
        <strain evidence="2">cv. Niubang</strain>
    </source>
</reference>
<sequence length="316" mass="35757">MDGEVVPSSLVEIVPILRLANEVEPLNLRVAFLCRSYALNKALRQDPRSSDPGVRKFKSDLHDRLERQQETSIFARERETDALEMQSFYQQYYKKHFQVLQNATDDMADHVHFRKVYRTASVLFNIFEVLKAVCLTGSVEVDREILESHTEIVKKMEIYASYDTLQLEPGSSDQAMLSYPEVKQLDLLIIPLYVIKNGTQDFSERNIIGKGGYGRVYKGILSWADHKNQLVAVKRLDVTGFQGNKEFFSECLQETREERPTIAQVVLQLKQAKEIQLEATVMGTSSDGVEMKVEVVVVTGSEAEVEVAAGNDGGRS</sequence>
<evidence type="ECO:0000313" key="2">
    <source>
        <dbReference type="Proteomes" id="UP001055879"/>
    </source>
</evidence>